<feature type="compositionally biased region" description="Basic and acidic residues" evidence="1">
    <location>
        <begin position="33"/>
        <end position="47"/>
    </location>
</feature>
<reference evidence="2" key="1">
    <citation type="submission" date="2023-09" db="UniProtKB">
        <authorList>
            <consortium name="Ensembl"/>
        </authorList>
    </citation>
    <scope>IDENTIFICATION</scope>
</reference>
<dbReference type="Ensembl" id="ENSPNYT00000003628.1">
    <property type="protein sequence ID" value="ENSPNYP00000003537.1"/>
    <property type="gene ID" value="ENSPNYG00000002746.1"/>
</dbReference>
<accession>A0A3B4EYV6</accession>
<evidence type="ECO:0000256" key="1">
    <source>
        <dbReference type="SAM" id="MobiDB-lite"/>
    </source>
</evidence>
<sequence length="70" mass="7813">VEGGDTPTEIQQWQEAAAAEAGPSRLQAVHPQRGREDAGSQREIRRENYPELRALQGAHPQLQPRHHLQG</sequence>
<evidence type="ECO:0000313" key="2">
    <source>
        <dbReference type="Ensembl" id="ENSPNYP00000003537.1"/>
    </source>
</evidence>
<organism evidence="2">
    <name type="scientific">Pundamilia nyererei</name>
    <dbReference type="NCBI Taxonomy" id="303518"/>
    <lineage>
        <taxon>Eukaryota</taxon>
        <taxon>Metazoa</taxon>
        <taxon>Chordata</taxon>
        <taxon>Craniata</taxon>
        <taxon>Vertebrata</taxon>
        <taxon>Euteleostomi</taxon>
        <taxon>Actinopterygii</taxon>
        <taxon>Neopterygii</taxon>
        <taxon>Teleostei</taxon>
        <taxon>Neoteleostei</taxon>
        <taxon>Acanthomorphata</taxon>
        <taxon>Ovalentaria</taxon>
        <taxon>Cichlomorphae</taxon>
        <taxon>Cichliformes</taxon>
        <taxon>Cichlidae</taxon>
        <taxon>African cichlids</taxon>
        <taxon>Pseudocrenilabrinae</taxon>
        <taxon>Haplochromini</taxon>
        <taxon>Pundamilia</taxon>
    </lineage>
</organism>
<dbReference type="GeneTree" id="ENSGT00940000179162"/>
<protein>
    <submittedName>
        <fullName evidence="2">Uncharacterized protein</fullName>
    </submittedName>
</protein>
<proteinExistence type="predicted"/>
<name>A0A3B4EYV6_9CICH</name>
<feature type="region of interest" description="Disordered" evidence="1">
    <location>
        <begin position="1"/>
        <end position="47"/>
    </location>
</feature>
<dbReference type="AlphaFoldDB" id="A0A3B4EYV6"/>